<evidence type="ECO:0000313" key="3">
    <source>
        <dbReference type="Proteomes" id="UP001408356"/>
    </source>
</evidence>
<comment type="caution">
    <text evidence="2">The sequence shown here is derived from an EMBL/GenBank/DDBJ whole genome shotgun (WGS) entry which is preliminary data.</text>
</comment>
<evidence type="ECO:0000256" key="1">
    <source>
        <dbReference type="SAM" id="MobiDB-lite"/>
    </source>
</evidence>
<name>A0ABR2V8L1_9PEZI</name>
<gene>
    <name evidence="2" type="ORF">SUNI508_04620</name>
</gene>
<proteinExistence type="predicted"/>
<organism evidence="2 3">
    <name type="scientific">Seiridium unicorne</name>
    <dbReference type="NCBI Taxonomy" id="138068"/>
    <lineage>
        <taxon>Eukaryota</taxon>
        <taxon>Fungi</taxon>
        <taxon>Dikarya</taxon>
        <taxon>Ascomycota</taxon>
        <taxon>Pezizomycotina</taxon>
        <taxon>Sordariomycetes</taxon>
        <taxon>Xylariomycetidae</taxon>
        <taxon>Amphisphaeriales</taxon>
        <taxon>Sporocadaceae</taxon>
        <taxon>Seiridium</taxon>
    </lineage>
</organism>
<dbReference type="Proteomes" id="UP001408356">
    <property type="component" value="Unassembled WGS sequence"/>
</dbReference>
<accession>A0ABR2V8L1</accession>
<evidence type="ECO:0000313" key="2">
    <source>
        <dbReference type="EMBL" id="KAK9422953.1"/>
    </source>
</evidence>
<dbReference type="EMBL" id="JARVKF010000101">
    <property type="protein sequence ID" value="KAK9422953.1"/>
    <property type="molecule type" value="Genomic_DNA"/>
</dbReference>
<sequence>MEYQLSAEMPEDAKARWEVILEVAAGRNADLPDALRRQLPLFVEEIGQACFRRSYKPYLSCSYFWYYVQRKAWLAIFGNNEEADASYRGRWPWSFEEQARAMYGTPYCYQYASLWFCAREERIKAKLAPQSDQSKQRESGKGPLDSVGGLKAPLDDSGPSEQKKSRSDGAFEVGAQFPVWNNWPNALQRQRFGKEIFPARLPDKGLEHFEFPAPDYKDWPVCFGGCMMDDIEKCFYATSENLGNCLGKEKIYPLRIALRLQGQNDDGSWVGVMRFGWDTNMVDPSKTFSQVMIKLTYETIMLWYLEIVRGKPRNIATWTKGALIDMLRRPNNVWADLPLAKKKLEEERSAKVAEAEKHNAIGIEARVAMMDPERVMAISEQHDDMLHKAAAAYINEHKGDKSAEELKDWLLVWVKEGCEWGPMPFKEARLRDMRREAAQLLSKEIMAKYVRGLWADFSAAGTDVRPLRNVATGAFFDCIENTPENKWATLLDAVARGEILRNAWSELQIQAGMDYPDHEALHFQLGEMQRDLDEAIRVVTQK</sequence>
<reference evidence="2 3" key="1">
    <citation type="journal article" date="2024" name="J. Plant Pathol.">
        <title>Sequence and assembly of the genome of Seiridium unicorne, isolate CBS 538.82, causal agent of cypress canker disease.</title>
        <authorList>
            <person name="Scali E."/>
            <person name="Rocca G.D."/>
            <person name="Danti R."/>
            <person name="Garbelotto M."/>
            <person name="Barberini S."/>
            <person name="Baroncelli R."/>
            <person name="Emiliani G."/>
        </authorList>
    </citation>
    <scope>NUCLEOTIDE SEQUENCE [LARGE SCALE GENOMIC DNA]</scope>
    <source>
        <strain evidence="2 3">BM-138-508</strain>
    </source>
</reference>
<keyword evidence="3" id="KW-1185">Reference proteome</keyword>
<feature type="region of interest" description="Disordered" evidence="1">
    <location>
        <begin position="127"/>
        <end position="168"/>
    </location>
</feature>
<protein>
    <submittedName>
        <fullName evidence="2">Uncharacterized protein</fullName>
    </submittedName>
</protein>